<dbReference type="EMBL" id="PSQE01000007">
    <property type="protein sequence ID" value="RHN45307.1"/>
    <property type="molecule type" value="Genomic_DNA"/>
</dbReference>
<proteinExistence type="predicted"/>
<sequence length="105" mass="11881">MTNFKCFFKIFAYVQKSVSLILRWIGLFGDFGIGFGVREWFLKNHFCLGLSCDRGLECDYVIEDMSFQTNVTALAVEEIAPVAVSDAAMLAPEESMMMNVVSEWC</sequence>
<evidence type="ECO:0000313" key="1">
    <source>
        <dbReference type="EMBL" id="RHN45307.1"/>
    </source>
</evidence>
<dbReference type="GO" id="GO:1990904">
    <property type="term" value="C:ribonucleoprotein complex"/>
    <property type="evidence" value="ECO:0007669"/>
    <property type="project" value="UniProtKB-KW"/>
</dbReference>
<gene>
    <name evidence="1" type="ORF">MtrunA17_Chr7g0229191</name>
</gene>
<comment type="caution">
    <text evidence="1">The sequence shown here is derived from an EMBL/GenBank/DDBJ whole genome shotgun (WGS) entry which is preliminary data.</text>
</comment>
<keyword evidence="1" id="KW-0687">Ribonucleoprotein</keyword>
<dbReference type="Gramene" id="rna39572">
    <property type="protein sequence ID" value="RHN45307.1"/>
    <property type="gene ID" value="gene39572"/>
</dbReference>
<dbReference type="AlphaFoldDB" id="A0A396H315"/>
<protein>
    <submittedName>
        <fullName evidence="1">Putative U3 small nucleolar ribonucleoprotein complex, subunit Mpp10</fullName>
    </submittedName>
</protein>
<organism evidence="1 2">
    <name type="scientific">Medicago truncatula</name>
    <name type="common">Barrel medic</name>
    <name type="synonym">Medicago tribuloides</name>
    <dbReference type="NCBI Taxonomy" id="3880"/>
    <lineage>
        <taxon>Eukaryota</taxon>
        <taxon>Viridiplantae</taxon>
        <taxon>Streptophyta</taxon>
        <taxon>Embryophyta</taxon>
        <taxon>Tracheophyta</taxon>
        <taxon>Spermatophyta</taxon>
        <taxon>Magnoliopsida</taxon>
        <taxon>eudicotyledons</taxon>
        <taxon>Gunneridae</taxon>
        <taxon>Pentapetalae</taxon>
        <taxon>rosids</taxon>
        <taxon>fabids</taxon>
        <taxon>Fabales</taxon>
        <taxon>Fabaceae</taxon>
        <taxon>Papilionoideae</taxon>
        <taxon>50 kb inversion clade</taxon>
        <taxon>NPAAA clade</taxon>
        <taxon>Hologalegina</taxon>
        <taxon>IRL clade</taxon>
        <taxon>Trifolieae</taxon>
        <taxon>Medicago</taxon>
    </lineage>
</organism>
<reference evidence="2" key="1">
    <citation type="journal article" date="2018" name="Nat. Plants">
        <title>Whole-genome landscape of Medicago truncatula symbiotic genes.</title>
        <authorList>
            <person name="Pecrix Y."/>
            <person name="Staton S.E."/>
            <person name="Sallet E."/>
            <person name="Lelandais-Briere C."/>
            <person name="Moreau S."/>
            <person name="Carrere S."/>
            <person name="Blein T."/>
            <person name="Jardinaud M.F."/>
            <person name="Latrasse D."/>
            <person name="Zouine M."/>
            <person name="Zahm M."/>
            <person name="Kreplak J."/>
            <person name="Mayjonade B."/>
            <person name="Satge C."/>
            <person name="Perez M."/>
            <person name="Cauet S."/>
            <person name="Marande W."/>
            <person name="Chantry-Darmon C."/>
            <person name="Lopez-Roques C."/>
            <person name="Bouchez O."/>
            <person name="Berard A."/>
            <person name="Debelle F."/>
            <person name="Munos S."/>
            <person name="Bendahmane A."/>
            <person name="Berges H."/>
            <person name="Niebel A."/>
            <person name="Buitink J."/>
            <person name="Frugier F."/>
            <person name="Benhamed M."/>
            <person name="Crespi M."/>
            <person name="Gouzy J."/>
            <person name="Gamas P."/>
        </authorList>
    </citation>
    <scope>NUCLEOTIDE SEQUENCE [LARGE SCALE GENOMIC DNA]</scope>
    <source>
        <strain evidence="2">cv. Jemalong A17</strain>
    </source>
</reference>
<name>A0A396H315_MEDTR</name>
<evidence type="ECO:0000313" key="2">
    <source>
        <dbReference type="Proteomes" id="UP000265566"/>
    </source>
</evidence>
<accession>A0A396H315</accession>
<dbReference type="Proteomes" id="UP000265566">
    <property type="component" value="Chromosome 7"/>
</dbReference>